<evidence type="ECO:0000313" key="5">
    <source>
        <dbReference type="EMBL" id="TDD72562.1"/>
    </source>
</evidence>
<keyword evidence="2" id="KW-0238">DNA-binding</keyword>
<dbReference type="InterPro" id="IPR028082">
    <property type="entry name" value="Peripla_BP_I"/>
</dbReference>
<dbReference type="CDD" id="cd01392">
    <property type="entry name" value="HTH_LacI"/>
    <property type="match status" value="1"/>
</dbReference>
<accession>A0A4R5AQD9</accession>
<dbReference type="PANTHER" id="PTHR30146:SF109">
    <property type="entry name" value="HTH-TYPE TRANSCRIPTIONAL REGULATOR GALS"/>
    <property type="match status" value="1"/>
</dbReference>
<keyword evidence="6" id="KW-1185">Reference proteome</keyword>
<proteinExistence type="predicted"/>
<dbReference type="OrthoDB" id="4268837at2"/>
<dbReference type="SUPFAM" id="SSF53822">
    <property type="entry name" value="Periplasmic binding protein-like I"/>
    <property type="match status" value="1"/>
</dbReference>
<dbReference type="InterPro" id="IPR046335">
    <property type="entry name" value="LacI/GalR-like_sensor"/>
</dbReference>
<dbReference type="GO" id="GO:0003700">
    <property type="term" value="F:DNA-binding transcription factor activity"/>
    <property type="evidence" value="ECO:0007669"/>
    <property type="project" value="TreeGrafter"/>
</dbReference>
<dbReference type="Pfam" id="PF13377">
    <property type="entry name" value="Peripla_BP_3"/>
    <property type="match status" value="1"/>
</dbReference>
<dbReference type="GO" id="GO:0000976">
    <property type="term" value="F:transcription cis-regulatory region binding"/>
    <property type="evidence" value="ECO:0007669"/>
    <property type="project" value="TreeGrafter"/>
</dbReference>
<dbReference type="EMBL" id="SMLB01000002">
    <property type="protein sequence ID" value="TDD72562.1"/>
    <property type="molecule type" value="Genomic_DNA"/>
</dbReference>
<evidence type="ECO:0000256" key="2">
    <source>
        <dbReference type="ARBA" id="ARBA00023125"/>
    </source>
</evidence>
<dbReference type="PROSITE" id="PS50932">
    <property type="entry name" value="HTH_LACI_2"/>
    <property type="match status" value="1"/>
</dbReference>
<evidence type="ECO:0000256" key="1">
    <source>
        <dbReference type="ARBA" id="ARBA00023015"/>
    </source>
</evidence>
<gene>
    <name evidence="5" type="ORF">E1262_01475</name>
</gene>
<dbReference type="InterPro" id="IPR000843">
    <property type="entry name" value="HTH_LacI"/>
</dbReference>
<dbReference type="InterPro" id="IPR010982">
    <property type="entry name" value="Lambda_DNA-bd_dom_sf"/>
</dbReference>
<reference evidence="5 6" key="1">
    <citation type="submission" date="2019-02" db="EMBL/GenBank/DDBJ databases">
        <title>Draft genome sequences of novel Actinobacteria.</title>
        <authorList>
            <person name="Sahin N."/>
            <person name="Ay H."/>
            <person name="Saygin H."/>
        </authorList>
    </citation>
    <scope>NUCLEOTIDE SEQUENCE [LARGE SCALE GENOMIC DNA]</scope>
    <source>
        <strain evidence="5 6">8K307</strain>
    </source>
</reference>
<evidence type="ECO:0000313" key="6">
    <source>
        <dbReference type="Proteomes" id="UP000295217"/>
    </source>
</evidence>
<organism evidence="5 6">
    <name type="scientific">Jiangella aurantiaca</name>
    <dbReference type="NCBI Taxonomy" id="2530373"/>
    <lineage>
        <taxon>Bacteria</taxon>
        <taxon>Bacillati</taxon>
        <taxon>Actinomycetota</taxon>
        <taxon>Actinomycetes</taxon>
        <taxon>Jiangellales</taxon>
        <taxon>Jiangellaceae</taxon>
        <taxon>Jiangella</taxon>
    </lineage>
</organism>
<dbReference type="AlphaFoldDB" id="A0A4R5AQD9"/>
<feature type="domain" description="HTH lacI-type" evidence="4">
    <location>
        <begin position="5"/>
        <end position="59"/>
    </location>
</feature>
<dbReference type="Proteomes" id="UP000295217">
    <property type="component" value="Unassembled WGS sequence"/>
</dbReference>
<dbReference type="RefSeq" id="WP_132101278.1">
    <property type="nucleotide sequence ID" value="NZ_SMLB01000002.1"/>
</dbReference>
<dbReference type="PANTHER" id="PTHR30146">
    <property type="entry name" value="LACI-RELATED TRANSCRIPTIONAL REPRESSOR"/>
    <property type="match status" value="1"/>
</dbReference>
<protein>
    <submittedName>
        <fullName evidence="5">LacI family transcriptional regulator</fullName>
    </submittedName>
</protein>
<dbReference type="SUPFAM" id="SSF47413">
    <property type="entry name" value="lambda repressor-like DNA-binding domains"/>
    <property type="match status" value="1"/>
</dbReference>
<evidence type="ECO:0000256" key="3">
    <source>
        <dbReference type="ARBA" id="ARBA00023163"/>
    </source>
</evidence>
<keyword evidence="1" id="KW-0805">Transcription regulation</keyword>
<name>A0A4R5AQD9_9ACTN</name>
<sequence>MARKATLYDVAELAGVSIATVSFAFTKPDRVKSDTLAAVMAAADQLGYVPSAAARGLARGRTGAIGLYAFDYLLDSDATDEQATDMPTARLFPLYADEVQRGVQVECRRRGYALMIGGTRAAPHLSQVIDVAGRVDGLIAFAGAVGETALKQVSGRIPVVELGGEVRVDGVRTIYVDNRQGMADLTSHLVTVHGHRRFGYLGELGTPEFRQRFDGFTATLRDAGLPVPPVTRSHPGDDPTAAAAVRGFLERGDLPDVLVCDTDQSALAAIDALRAEGLTVPGDVAVTGFDGIVAGELLSPALTTVRQPMEAIGRLAVRILVDTLAGVPDAHVHEPLRSVLVVGGTCGCPPPAGT</sequence>
<evidence type="ECO:0000259" key="4">
    <source>
        <dbReference type="PROSITE" id="PS50932"/>
    </source>
</evidence>
<comment type="caution">
    <text evidence="5">The sequence shown here is derived from an EMBL/GenBank/DDBJ whole genome shotgun (WGS) entry which is preliminary data.</text>
</comment>
<keyword evidence="3" id="KW-0804">Transcription</keyword>
<dbReference type="SMART" id="SM00354">
    <property type="entry name" value="HTH_LACI"/>
    <property type="match status" value="1"/>
</dbReference>
<dbReference type="Pfam" id="PF00356">
    <property type="entry name" value="LacI"/>
    <property type="match status" value="1"/>
</dbReference>
<dbReference type="Gene3D" id="1.10.260.40">
    <property type="entry name" value="lambda repressor-like DNA-binding domains"/>
    <property type="match status" value="1"/>
</dbReference>
<dbReference type="CDD" id="cd06267">
    <property type="entry name" value="PBP1_LacI_sugar_binding-like"/>
    <property type="match status" value="1"/>
</dbReference>
<dbReference type="Gene3D" id="3.40.50.2300">
    <property type="match status" value="2"/>
</dbReference>